<evidence type="ECO:0000313" key="1">
    <source>
        <dbReference type="EMBL" id="JAD36734.1"/>
    </source>
</evidence>
<protein>
    <submittedName>
        <fullName evidence="1">Uncharacterized protein</fullName>
    </submittedName>
</protein>
<name>A0A0A8ZBE1_ARUDO</name>
<dbReference type="EMBL" id="GBRH01261161">
    <property type="protein sequence ID" value="JAD36734.1"/>
    <property type="molecule type" value="Transcribed_RNA"/>
</dbReference>
<sequence length="31" mass="3338">MQLLAEMYISKTSDTGVVVGQESLGQPRLVS</sequence>
<accession>A0A0A8ZBE1</accession>
<proteinExistence type="predicted"/>
<reference evidence="1" key="2">
    <citation type="journal article" date="2015" name="Data Brief">
        <title>Shoot transcriptome of the giant reed, Arundo donax.</title>
        <authorList>
            <person name="Barrero R.A."/>
            <person name="Guerrero F.D."/>
            <person name="Moolhuijzen P."/>
            <person name="Goolsby J.A."/>
            <person name="Tidwell J."/>
            <person name="Bellgard S.E."/>
            <person name="Bellgard M.I."/>
        </authorList>
    </citation>
    <scope>NUCLEOTIDE SEQUENCE</scope>
    <source>
        <tissue evidence="1">Shoot tissue taken approximately 20 cm above the soil surface</tissue>
    </source>
</reference>
<reference evidence="1" key="1">
    <citation type="submission" date="2014-09" db="EMBL/GenBank/DDBJ databases">
        <authorList>
            <person name="Magalhaes I.L.F."/>
            <person name="Oliveira U."/>
            <person name="Santos F.R."/>
            <person name="Vidigal T.H.D.A."/>
            <person name="Brescovit A.D."/>
            <person name="Santos A.J."/>
        </authorList>
    </citation>
    <scope>NUCLEOTIDE SEQUENCE</scope>
    <source>
        <tissue evidence="1">Shoot tissue taken approximately 20 cm above the soil surface</tissue>
    </source>
</reference>
<dbReference type="AlphaFoldDB" id="A0A0A8ZBE1"/>
<organism evidence="1">
    <name type="scientific">Arundo donax</name>
    <name type="common">Giant reed</name>
    <name type="synonym">Donax arundinaceus</name>
    <dbReference type="NCBI Taxonomy" id="35708"/>
    <lineage>
        <taxon>Eukaryota</taxon>
        <taxon>Viridiplantae</taxon>
        <taxon>Streptophyta</taxon>
        <taxon>Embryophyta</taxon>
        <taxon>Tracheophyta</taxon>
        <taxon>Spermatophyta</taxon>
        <taxon>Magnoliopsida</taxon>
        <taxon>Liliopsida</taxon>
        <taxon>Poales</taxon>
        <taxon>Poaceae</taxon>
        <taxon>PACMAD clade</taxon>
        <taxon>Arundinoideae</taxon>
        <taxon>Arundineae</taxon>
        <taxon>Arundo</taxon>
    </lineage>
</organism>